<keyword evidence="6 10" id="KW-0812">Transmembrane</keyword>
<dbReference type="PANTHER" id="PTHR12929">
    <property type="entry name" value="SOLUTE CARRIER FAMILY 52"/>
    <property type="match status" value="1"/>
</dbReference>
<evidence type="ECO:0000256" key="8">
    <source>
        <dbReference type="ARBA" id="ARBA00023136"/>
    </source>
</evidence>
<evidence type="ECO:0000256" key="7">
    <source>
        <dbReference type="ARBA" id="ARBA00022989"/>
    </source>
</evidence>
<evidence type="ECO:0000256" key="5">
    <source>
        <dbReference type="ARBA" id="ARBA00022475"/>
    </source>
</evidence>
<evidence type="ECO:0000313" key="11">
    <source>
        <dbReference type="EMBL" id="CAD9768612.1"/>
    </source>
</evidence>
<dbReference type="GO" id="GO:0005886">
    <property type="term" value="C:plasma membrane"/>
    <property type="evidence" value="ECO:0007669"/>
    <property type="project" value="UniProtKB-SubCell"/>
</dbReference>
<comment type="similarity">
    <text evidence="3">Belongs to the riboflavin transporter family.</text>
</comment>
<gene>
    <name evidence="11" type="ORF">LSP00402_LOCUS12592</name>
</gene>
<evidence type="ECO:0000256" key="1">
    <source>
        <dbReference type="ARBA" id="ARBA00000215"/>
    </source>
</evidence>
<accession>A0A7S2TSP4</accession>
<feature type="transmembrane region" description="Helical" evidence="10">
    <location>
        <begin position="342"/>
        <end position="365"/>
    </location>
</feature>
<evidence type="ECO:0000256" key="2">
    <source>
        <dbReference type="ARBA" id="ARBA00004651"/>
    </source>
</evidence>
<feature type="transmembrane region" description="Helical" evidence="10">
    <location>
        <begin position="45"/>
        <end position="68"/>
    </location>
</feature>
<feature type="transmembrane region" description="Helical" evidence="10">
    <location>
        <begin position="512"/>
        <end position="531"/>
    </location>
</feature>
<evidence type="ECO:0000256" key="9">
    <source>
        <dbReference type="SAM" id="MobiDB-lite"/>
    </source>
</evidence>
<dbReference type="InterPro" id="IPR036259">
    <property type="entry name" value="MFS_trans_sf"/>
</dbReference>
<feature type="region of interest" description="Disordered" evidence="9">
    <location>
        <begin position="273"/>
        <end position="302"/>
    </location>
</feature>
<keyword evidence="7 10" id="KW-1133">Transmembrane helix</keyword>
<protein>
    <submittedName>
        <fullName evidence="11">Uncharacterized protein</fullName>
    </submittedName>
</protein>
<dbReference type="PANTHER" id="PTHR12929:SF10">
    <property type="entry name" value="RIBOFLAVIN TRANSPORTER"/>
    <property type="match status" value="1"/>
</dbReference>
<feature type="region of interest" description="Disordered" evidence="9">
    <location>
        <begin position="460"/>
        <end position="499"/>
    </location>
</feature>
<name>A0A7S2TSP4_9EUKA</name>
<keyword evidence="5" id="KW-1003">Cell membrane</keyword>
<comment type="catalytic activity">
    <reaction evidence="1">
        <text>riboflavin(in) = riboflavin(out)</text>
        <dbReference type="Rhea" id="RHEA:35015"/>
        <dbReference type="ChEBI" id="CHEBI:57986"/>
    </reaction>
</comment>
<feature type="transmembrane region" description="Helical" evidence="10">
    <location>
        <begin position="407"/>
        <end position="427"/>
    </location>
</feature>
<dbReference type="Pfam" id="PF06237">
    <property type="entry name" value="SLC52_ribofla_tr"/>
    <property type="match status" value="1"/>
</dbReference>
<dbReference type="GO" id="GO:0032217">
    <property type="term" value="F:riboflavin transmembrane transporter activity"/>
    <property type="evidence" value="ECO:0007669"/>
    <property type="project" value="InterPro"/>
</dbReference>
<keyword evidence="8 10" id="KW-0472">Membrane</keyword>
<comment type="subcellular location">
    <subcellularLocation>
        <location evidence="2">Cell membrane</location>
        <topology evidence="2">Multi-pass membrane protein</topology>
    </subcellularLocation>
</comment>
<dbReference type="InterPro" id="IPR009357">
    <property type="entry name" value="Riboflavin_transptr"/>
</dbReference>
<dbReference type="AlphaFoldDB" id="A0A7S2TSP4"/>
<feature type="transmembrane region" description="Helical" evidence="10">
    <location>
        <begin position="317"/>
        <end position="336"/>
    </location>
</feature>
<sequence>MAVGEEEPVNAWQYFLWIVFGIGSWLAVNGVYAELPFMAESLPEGYSIAATLGVAIQMGNLGPLVYTFLHRRYGNKISRVATLAVFLIGIVCCVLLSFLWDKTAKLPNGKQASVPLIALTAGLAVVDCTSSVVFWPFAASFPAIYVTALATGEMLSGTVPGLISLVQAANKGGVCASGGKGLFDPSVFFVILAITMLSSGIAYRCLSRLEQERLQRQTIDTLDVDVPTPSYEKIRGRSNSEEMEYDDTLAQHSTSRTLEIQVNGKGLAAVVAAGGDEDGDDGGGDGEHKHQHHARQTEPSPDVDVLEVYGPRVTWRVYVVIAFLGSLQNGILPTLIPLACNIYTPCTYGVTNSAAFSLAPLFALIAARYPLQSEGTTVALSLIILGLACYIFALACLDQSAPMAGTGFGGAVHGVVIVATFVGAAYVKSAAFWIVREGHEHAEPKTCNVSYAEPHTATDEHLVSPSSSSSPRPPSSSLPPSSSSYEHLPPQPEVDEAPAEYSQHRLWKAGSYMQLGSAIGAFGIFIVVTWTKWLPSQ</sequence>
<reference evidence="11" key="1">
    <citation type="submission" date="2021-01" db="EMBL/GenBank/DDBJ databases">
        <authorList>
            <person name="Corre E."/>
            <person name="Pelletier E."/>
            <person name="Niang G."/>
            <person name="Scheremetjew M."/>
            <person name="Finn R."/>
            <person name="Kale V."/>
            <person name="Holt S."/>
            <person name="Cochrane G."/>
            <person name="Meng A."/>
            <person name="Brown T."/>
            <person name="Cohen L."/>
        </authorList>
    </citation>
    <scope>NUCLEOTIDE SEQUENCE</scope>
    <source>
        <strain evidence="11">CCMP622</strain>
    </source>
</reference>
<feature type="transmembrane region" description="Helical" evidence="10">
    <location>
        <begin position="12"/>
        <end position="33"/>
    </location>
</feature>
<proteinExistence type="inferred from homology"/>
<feature type="transmembrane region" description="Helical" evidence="10">
    <location>
        <begin position="377"/>
        <end position="395"/>
    </location>
</feature>
<evidence type="ECO:0000256" key="10">
    <source>
        <dbReference type="SAM" id="Phobius"/>
    </source>
</evidence>
<feature type="transmembrane region" description="Helical" evidence="10">
    <location>
        <begin position="186"/>
        <end position="206"/>
    </location>
</feature>
<organism evidence="11">
    <name type="scientific">Lotharella oceanica</name>
    <dbReference type="NCBI Taxonomy" id="641309"/>
    <lineage>
        <taxon>Eukaryota</taxon>
        <taxon>Sar</taxon>
        <taxon>Rhizaria</taxon>
        <taxon>Cercozoa</taxon>
        <taxon>Chlorarachniophyceae</taxon>
        <taxon>Lotharella</taxon>
    </lineage>
</organism>
<dbReference type="SUPFAM" id="SSF103473">
    <property type="entry name" value="MFS general substrate transporter"/>
    <property type="match status" value="1"/>
</dbReference>
<dbReference type="EMBL" id="HBHP01020277">
    <property type="protein sequence ID" value="CAD9768612.1"/>
    <property type="molecule type" value="Transcribed_RNA"/>
</dbReference>
<evidence type="ECO:0000256" key="3">
    <source>
        <dbReference type="ARBA" id="ARBA00006366"/>
    </source>
</evidence>
<feature type="transmembrane region" description="Helical" evidence="10">
    <location>
        <begin position="80"/>
        <end position="100"/>
    </location>
</feature>
<feature type="compositionally biased region" description="Acidic residues" evidence="9">
    <location>
        <begin position="275"/>
        <end position="284"/>
    </location>
</feature>
<feature type="transmembrane region" description="Helical" evidence="10">
    <location>
        <begin position="112"/>
        <end position="137"/>
    </location>
</feature>
<keyword evidence="4" id="KW-0813">Transport</keyword>
<evidence type="ECO:0000256" key="4">
    <source>
        <dbReference type="ARBA" id="ARBA00022448"/>
    </source>
</evidence>
<evidence type="ECO:0000256" key="6">
    <source>
        <dbReference type="ARBA" id="ARBA00022692"/>
    </source>
</evidence>
<feature type="transmembrane region" description="Helical" evidence="10">
    <location>
        <begin position="144"/>
        <end position="166"/>
    </location>
</feature>